<gene>
    <name evidence="1" type="ORF">TVAG_174640</name>
</gene>
<keyword evidence="2" id="KW-1185">Reference proteome</keyword>
<sequence length="373" mass="42079">MSAQKHQLLIHVHDFQPGLSNSQLKCGHAPVKQCIATNISLRGQSLIINNPAIYKFPQNFLSLGGRINTSFYKMAKIDSTQTIDSGNPFQMAADYITDRVAVIGTLGTAKSQNRFINRLLDLYIPLDSIFKSEDPKNQKIHSFLDINPSIEIDPFLKSITNESYNTQMNTHTAIFDKVILGLQKFDNFDMNYLSSPYTEKSLTIPPGLLRSHFSMSKTDPRLITVLLPPEDKIVNLTRSLETIKSKCTKCNIQIINYSSLLVQNYINTISKSKILIAGRYYGSELSYFMNPGSILLELSQNMFDCDERSKLLAQAAGVAYYNLGSSVSYDWNECKNNCNSQFCLELVSSMKLYTEPAMFNAAWDVSFKQIQES</sequence>
<evidence type="ECO:0000313" key="1">
    <source>
        <dbReference type="EMBL" id="EAY06995.1"/>
    </source>
</evidence>
<reference evidence="1" key="1">
    <citation type="submission" date="2006-10" db="EMBL/GenBank/DDBJ databases">
        <authorList>
            <person name="Amadeo P."/>
            <person name="Zhao Q."/>
            <person name="Wortman J."/>
            <person name="Fraser-Liggett C."/>
            <person name="Carlton J."/>
        </authorList>
    </citation>
    <scope>NUCLEOTIDE SEQUENCE</scope>
    <source>
        <strain evidence="1">G3</strain>
    </source>
</reference>
<proteinExistence type="predicted"/>
<dbReference type="RefSeq" id="XP_001319218.1">
    <property type="nucleotide sequence ID" value="XM_001319183.1"/>
</dbReference>
<dbReference type="Proteomes" id="UP000001542">
    <property type="component" value="Unassembled WGS sequence"/>
</dbReference>
<name>A2EK11_TRIV3</name>
<protein>
    <submittedName>
        <fullName evidence="1">Uncharacterized protein</fullName>
    </submittedName>
</protein>
<dbReference type="KEGG" id="tva:4764879"/>
<organism evidence="1 2">
    <name type="scientific">Trichomonas vaginalis (strain ATCC PRA-98 / G3)</name>
    <dbReference type="NCBI Taxonomy" id="412133"/>
    <lineage>
        <taxon>Eukaryota</taxon>
        <taxon>Metamonada</taxon>
        <taxon>Parabasalia</taxon>
        <taxon>Trichomonadida</taxon>
        <taxon>Trichomonadidae</taxon>
        <taxon>Trichomonas</taxon>
    </lineage>
</organism>
<evidence type="ECO:0000313" key="2">
    <source>
        <dbReference type="Proteomes" id="UP000001542"/>
    </source>
</evidence>
<dbReference type="VEuPathDB" id="TrichDB:TVAGG3_0974430"/>
<dbReference type="AlphaFoldDB" id="A2EK11"/>
<dbReference type="InParanoid" id="A2EK11"/>
<dbReference type="VEuPathDB" id="TrichDB:TVAG_174640"/>
<reference evidence="1" key="2">
    <citation type="journal article" date="2007" name="Science">
        <title>Draft genome sequence of the sexually transmitted pathogen Trichomonas vaginalis.</title>
        <authorList>
            <person name="Carlton J.M."/>
            <person name="Hirt R.P."/>
            <person name="Silva J.C."/>
            <person name="Delcher A.L."/>
            <person name="Schatz M."/>
            <person name="Zhao Q."/>
            <person name="Wortman J.R."/>
            <person name="Bidwell S.L."/>
            <person name="Alsmark U.C.M."/>
            <person name="Besteiro S."/>
            <person name="Sicheritz-Ponten T."/>
            <person name="Noel C.J."/>
            <person name="Dacks J.B."/>
            <person name="Foster P.G."/>
            <person name="Simillion C."/>
            <person name="Van de Peer Y."/>
            <person name="Miranda-Saavedra D."/>
            <person name="Barton G.J."/>
            <person name="Westrop G.D."/>
            <person name="Mueller S."/>
            <person name="Dessi D."/>
            <person name="Fiori P.L."/>
            <person name="Ren Q."/>
            <person name="Paulsen I."/>
            <person name="Zhang H."/>
            <person name="Bastida-Corcuera F.D."/>
            <person name="Simoes-Barbosa A."/>
            <person name="Brown M.T."/>
            <person name="Hayes R.D."/>
            <person name="Mukherjee M."/>
            <person name="Okumura C.Y."/>
            <person name="Schneider R."/>
            <person name="Smith A.J."/>
            <person name="Vanacova S."/>
            <person name="Villalvazo M."/>
            <person name="Haas B.J."/>
            <person name="Pertea M."/>
            <person name="Feldblyum T.V."/>
            <person name="Utterback T.R."/>
            <person name="Shu C.L."/>
            <person name="Osoegawa K."/>
            <person name="de Jong P.J."/>
            <person name="Hrdy I."/>
            <person name="Horvathova L."/>
            <person name="Zubacova Z."/>
            <person name="Dolezal P."/>
            <person name="Malik S.B."/>
            <person name="Logsdon J.M. Jr."/>
            <person name="Henze K."/>
            <person name="Gupta A."/>
            <person name="Wang C.C."/>
            <person name="Dunne R.L."/>
            <person name="Upcroft J.A."/>
            <person name="Upcroft P."/>
            <person name="White O."/>
            <person name="Salzberg S.L."/>
            <person name="Tang P."/>
            <person name="Chiu C.-H."/>
            <person name="Lee Y.-S."/>
            <person name="Embley T.M."/>
            <person name="Coombs G.H."/>
            <person name="Mottram J.C."/>
            <person name="Tachezy J."/>
            <person name="Fraser-Liggett C.M."/>
            <person name="Johnson P.J."/>
        </authorList>
    </citation>
    <scope>NUCLEOTIDE SEQUENCE [LARGE SCALE GENOMIC DNA]</scope>
    <source>
        <strain evidence="1">G3</strain>
    </source>
</reference>
<dbReference type="EMBL" id="DS113410">
    <property type="protein sequence ID" value="EAY06995.1"/>
    <property type="molecule type" value="Genomic_DNA"/>
</dbReference>
<accession>A2EK11</accession>